<evidence type="ECO:0000259" key="1">
    <source>
        <dbReference type="Pfam" id="PF02775"/>
    </source>
</evidence>
<dbReference type="AlphaFoldDB" id="A0A2M8Q6U0"/>
<dbReference type="InterPro" id="IPR029061">
    <property type="entry name" value="THDP-binding"/>
</dbReference>
<dbReference type="Gene3D" id="3.40.50.970">
    <property type="match status" value="1"/>
</dbReference>
<gene>
    <name evidence="2" type="ORF">CUN48_18480</name>
</gene>
<dbReference type="PANTHER" id="PTHR32154:SF0">
    <property type="entry name" value="PYRUVATE-FLAVODOXIN OXIDOREDUCTASE-RELATED"/>
    <property type="match status" value="1"/>
</dbReference>
<organism evidence="2 3">
    <name type="scientific">Candidatus Thermofonsia Clade 3 bacterium</name>
    <dbReference type="NCBI Taxonomy" id="2364212"/>
    <lineage>
        <taxon>Bacteria</taxon>
        <taxon>Bacillati</taxon>
        <taxon>Chloroflexota</taxon>
        <taxon>Candidatus Thermofontia</taxon>
        <taxon>Candidatus Thermofonsia Clade 3</taxon>
    </lineage>
</organism>
<dbReference type="PANTHER" id="PTHR32154">
    <property type="entry name" value="PYRUVATE-FLAVODOXIN OXIDOREDUCTASE-RELATED"/>
    <property type="match status" value="1"/>
</dbReference>
<evidence type="ECO:0000313" key="2">
    <source>
        <dbReference type="EMBL" id="PJF45518.1"/>
    </source>
</evidence>
<keyword evidence="2" id="KW-0670">Pyruvate</keyword>
<feature type="non-terminal residue" evidence="2">
    <location>
        <position position="1"/>
    </location>
</feature>
<dbReference type="Proteomes" id="UP000230790">
    <property type="component" value="Unassembled WGS sequence"/>
</dbReference>
<dbReference type="InterPro" id="IPR011766">
    <property type="entry name" value="TPP_enzyme_TPP-bd"/>
</dbReference>
<proteinExistence type="predicted"/>
<dbReference type="GO" id="GO:0006979">
    <property type="term" value="P:response to oxidative stress"/>
    <property type="evidence" value="ECO:0007669"/>
    <property type="project" value="TreeGrafter"/>
</dbReference>
<dbReference type="Pfam" id="PF02775">
    <property type="entry name" value="TPP_enzyme_C"/>
    <property type="match status" value="1"/>
</dbReference>
<accession>A0A2M8Q6U0</accession>
<feature type="non-terminal residue" evidence="2">
    <location>
        <position position="132"/>
    </location>
</feature>
<evidence type="ECO:0000313" key="3">
    <source>
        <dbReference type="Proteomes" id="UP000230790"/>
    </source>
</evidence>
<feature type="domain" description="Thiamine pyrophosphate enzyme TPP-binding" evidence="1">
    <location>
        <begin position="34"/>
        <end position="123"/>
    </location>
</feature>
<sequence>AEQRKRVERLQQILAGVDSPDARDLASLADKLVKKSVWIVGGDGWAYDIGFGGLDHVLASGRNVNVIVLDTEVYSNTGGQSSKATPLGAVAKFAAGGKRTPKKDLARMMMDYGYIYVARVAMGANDAQTLRA</sequence>
<dbReference type="SUPFAM" id="SSF52518">
    <property type="entry name" value="Thiamin diphosphate-binding fold (THDP-binding)"/>
    <property type="match status" value="1"/>
</dbReference>
<dbReference type="InterPro" id="IPR050722">
    <property type="entry name" value="Pyruvate:ferred/Flavod_OxRd"/>
</dbReference>
<dbReference type="GO" id="GO:0030976">
    <property type="term" value="F:thiamine pyrophosphate binding"/>
    <property type="evidence" value="ECO:0007669"/>
    <property type="project" value="InterPro"/>
</dbReference>
<comment type="caution">
    <text evidence="2">The sequence shown here is derived from an EMBL/GenBank/DDBJ whole genome shotgun (WGS) entry which is preliminary data.</text>
</comment>
<dbReference type="EMBL" id="PGTN01001013">
    <property type="protein sequence ID" value="PJF45518.1"/>
    <property type="molecule type" value="Genomic_DNA"/>
</dbReference>
<name>A0A2M8Q6U0_9CHLR</name>
<dbReference type="GO" id="GO:0003824">
    <property type="term" value="F:catalytic activity"/>
    <property type="evidence" value="ECO:0007669"/>
    <property type="project" value="InterPro"/>
</dbReference>
<reference evidence="2 3" key="1">
    <citation type="submission" date="2017-11" db="EMBL/GenBank/DDBJ databases">
        <title>Evolution of Phototrophy in the Chloroflexi Phylum Driven by Horizontal Gene Transfer.</title>
        <authorList>
            <person name="Ward L.M."/>
            <person name="Hemp J."/>
            <person name="Shih P.M."/>
            <person name="Mcglynn S.E."/>
            <person name="Fischer W."/>
        </authorList>
    </citation>
    <scope>NUCLEOTIDE SEQUENCE [LARGE SCALE GENOMIC DNA]</scope>
    <source>
        <strain evidence="2">JP3_7</strain>
    </source>
</reference>
<protein>
    <submittedName>
        <fullName evidence="2">Pyruvate:ferredoxin (Flavodoxin) oxidoreductase</fullName>
    </submittedName>
</protein>